<sequence>MAMLPDGLEKYRMKISHRSSLQNLAGLVKEHLKEPEQLRFKASCFGHLLNVPELNFQGQLIGQLLLLQDAVPSKDELVFNVYGQKARMRRVDFALVTGLAFGSYPVPSTKSMFCNRVFGVDNNNVRISDLEFQLGRFSEMEGEGEICLKLVMLYVVFGVLLGQSYSKKVDVKYIHLADNFDALNDYPWGRVAFDFLKSRTHDIMEEKLSKLLVTKYQQFDVHGFIQALQVWAYEVLPNVADLCAEQIHPNATPRMGRWKTVEKLVTANTLRSKCFPLLAPGDEGIPIKELKPNNAELRSRYYTSVHKWKEVVEGPIDVDQRKEVKKGKKKVAAHAEENLREIFEPWRKEEKDLALNVITKLTLDVKALYEKVHWQQRRIKWLLSRTGYKGEVYAEGLDLHEVPDDQSSDGPVDPSPDTPVDPSPDTPVDPSPDTSVDPSPDTLVDPSPEGTGHQATAVDSSQVPAVDPSPDSHVDPSQDNPVDPSVGAAVDLPAANSVDSSPDIAVDLPAANTVDSPAPNAVDPSAAAAVDPSAEAAVDFSEANTVDPSAANTVDSPAPNAVDPSAAAAVDPSAEAAVDSSQANPIDPSTANPDDPSTAAAVDPSEETPVGGQKKKKKEKKENEAEVFGNIRRGMRTKKKAPATQTPYTNPDCHKKKKARKES</sequence>
<dbReference type="Pfam" id="PF09331">
    <property type="entry name" value="DUF1985"/>
    <property type="match status" value="1"/>
</dbReference>
<reference evidence="4" key="1">
    <citation type="journal article" date="2024" name="IScience">
        <title>Strigolactones Initiate the Formation of Haustorium-like Structures in Castilleja.</title>
        <authorList>
            <person name="Buerger M."/>
            <person name="Peterson D."/>
            <person name="Chory J."/>
        </authorList>
    </citation>
    <scope>NUCLEOTIDE SEQUENCE [LARGE SCALE GENOMIC DNA]</scope>
</reference>
<feature type="compositionally biased region" description="Basic residues" evidence="1">
    <location>
        <begin position="654"/>
        <end position="663"/>
    </location>
</feature>
<feature type="compositionally biased region" description="Low complexity" evidence="1">
    <location>
        <begin position="431"/>
        <end position="442"/>
    </location>
</feature>
<dbReference type="Proteomes" id="UP001632038">
    <property type="component" value="Unassembled WGS sequence"/>
</dbReference>
<feature type="domain" description="DUF1985" evidence="2">
    <location>
        <begin position="71"/>
        <end position="196"/>
    </location>
</feature>
<dbReference type="AlphaFoldDB" id="A0ABD3BE40"/>
<dbReference type="InterPro" id="IPR015410">
    <property type="entry name" value="DUF1985"/>
</dbReference>
<keyword evidence="4" id="KW-1185">Reference proteome</keyword>
<dbReference type="EMBL" id="JAVIJP010000100">
    <property type="protein sequence ID" value="KAL3615658.1"/>
    <property type="molecule type" value="Genomic_DNA"/>
</dbReference>
<feature type="compositionally biased region" description="Low complexity" evidence="1">
    <location>
        <begin position="515"/>
        <end position="539"/>
    </location>
</feature>
<accession>A0ABD3BE40</accession>
<feature type="compositionally biased region" description="Polar residues" evidence="1">
    <location>
        <begin position="542"/>
        <end position="554"/>
    </location>
</feature>
<dbReference type="PANTHER" id="PTHR48449:SF1">
    <property type="entry name" value="DUF1985 DOMAIN-CONTAINING PROTEIN"/>
    <property type="match status" value="1"/>
</dbReference>
<feature type="compositionally biased region" description="Polar residues" evidence="1">
    <location>
        <begin position="582"/>
        <end position="592"/>
    </location>
</feature>
<name>A0ABD3BE40_9LAMI</name>
<feature type="compositionally biased region" description="Pro residues" evidence="1">
    <location>
        <begin position="413"/>
        <end position="430"/>
    </location>
</feature>
<dbReference type="PANTHER" id="PTHR48449">
    <property type="entry name" value="DUF1985 DOMAIN-CONTAINING PROTEIN"/>
    <property type="match status" value="1"/>
</dbReference>
<feature type="region of interest" description="Disordered" evidence="1">
    <location>
        <begin position="401"/>
        <end position="663"/>
    </location>
</feature>
<gene>
    <name evidence="3" type="ORF">CASFOL_041319</name>
</gene>
<protein>
    <recommendedName>
        <fullName evidence="2">DUF1985 domain-containing protein</fullName>
    </recommendedName>
</protein>
<organism evidence="3 4">
    <name type="scientific">Castilleja foliolosa</name>
    <dbReference type="NCBI Taxonomy" id="1961234"/>
    <lineage>
        <taxon>Eukaryota</taxon>
        <taxon>Viridiplantae</taxon>
        <taxon>Streptophyta</taxon>
        <taxon>Embryophyta</taxon>
        <taxon>Tracheophyta</taxon>
        <taxon>Spermatophyta</taxon>
        <taxon>Magnoliopsida</taxon>
        <taxon>eudicotyledons</taxon>
        <taxon>Gunneridae</taxon>
        <taxon>Pentapetalae</taxon>
        <taxon>asterids</taxon>
        <taxon>lamiids</taxon>
        <taxon>Lamiales</taxon>
        <taxon>Orobanchaceae</taxon>
        <taxon>Pedicularideae</taxon>
        <taxon>Castillejinae</taxon>
        <taxon>Castilleja</taxon>
    </lineage>
</organism>
<evidence type="ECO:0000313" key="3">
    <source>
        <dbReference type="EMBL" id="KAL3615658.1"/>
    </source>
</evidence>
<evidence type="ECO:0000313" key="4">
    <source>
        <dbReference type="Proteomes" id="UP001632038"/>
    </source>
</evidence>
<evidence type="ECO:0000256" key="1">
    <source>
        <dbReference type="SAM" id="MobiDB-lite"/>
    </source>
</evidence>
<feature type="compositionally biased region" description="Low complexity" evidence="1">
    <location>
        <begin position="555"/>
        <end position="581"/>
    </location>
</feature>
<proteinExistence type="predicted"/>
<feature type="compositionally biased region" description="Polar residues" evidence="1">
    <location>
        <begin position="453"/>
        <end position="463"/>
    </location>
</feature>
<evidence type="ECO:0000259" key="2">
    <source>
        <dbReference type="Pfam" id="PF09331"/>
    </source>
</evidence>
<comment type="caution">
    <text evidence="3">The sequence shown here is derived from an EMBL/GenBank/DDBJ whole genome shotgun (WGS) entry which is preliminary data.</text>
</comment>